<proteinExistence type="predicted"/>
<dbReference type="GO" id="GO:0005886">
    <property type="term" value="C:plasma membrane"/>
    <property type="evidence" value="ECO:0007669"/>
    <property type="project" value="UniProtKB-SubCell"/>
</dbReference>
<keyword evidence="3 6" id="KW-0812">Transmembrane</keyword>
<dbReference type="Pfam" id="PF10035">
    <property type="entry name" value="DUF2179"/>
    <property type="match status" value="1"/>
</dbReference>
<evidence type="ECO:0000256" key="5">
    <source>
        <dbReference type="ARBA" id="ARBA00023136"/>
    </source>
</evidence>
<name>A0A4R5N8V2_9LACO</name>
<dbReference type="PANTHER" id="PTHR33545:SF10">
    <property type="entry name" value="UPF0750 MEMBRANE PROTEIN YPJC"/>
    <property type="match status" value="1"/>
</dbReference>
<feature type="transmembrane region" description="Helical" evidence="6">
    <location>
        <begin position="50"/>
        <end position="74"/>
    </location>
</feature>
<keyword evidence="5 6" id="KW-0472">Membrane</keyword>
<feature type="transmembrane region" description="Helical" evidence="6">
    <location>
        <begin position="155"/>
        <end position="174"/>
    </location>
</feature>
<keyword evidence="9" id="KW-1185">Reference proteome</keyword>
<dbReference type="STRING" id="907931.GCA_000165675_00415"/>
<keyword evidence="2" id="KW-1003">Cell membrane</keyword>
<gene>
    <name evidence="8" type="ORF">C5L23_000613</name>
</gene>
<dbReference type="CDD" id="cd16380">
    <property type="entry name" value="YitT_C"/>
    <property type="match status" value="1"/>
</dbReference>
<accession>A0A4R5N8V2</accession>
<evidence type="ECO:0000256" key="4">
    <source>
        <dbReference type="ARBA" id="ARBA00022989"/>
    </source>
</evidence>
<evidence type="ECO:0000313" key="9">
    <source>
        <dbReference type="Proteomes" id="UP000295681"/>
    </source>
</evidence>
<dbReference type="RefSeq" id="WP_010008365.1">
    <property type="nucleotide sequence ID" value="NZ_JAGYGP010000001.1"/>
</dbReference>
<evidence type="ECO:0000256" key="6">
    <source>
        <dbReference type="SAM" id="Phobius"/>
    </source>
</evidence>
<evidence type="ECO:0000256" key="2">
    <source>
        <dbReference type="ARBA" id="ARBA00022475"/>
    </source>
</evidence>
<dbReference type="EMBL" id="PUFI01000014">
    <property type="protein sequence ID" value="TDG68307.1"/>
    <property type="molecule type" value="Genomic_DNA"/>
</dbReference>
<dbReference type="InterPro" id="IPR015867">
    <property type="entry name" value="N-reg_PII/ATP_PRibTrfase_C"/>
</dbReference>
<evidence type="ECO:0000313" key="8">
    <source>
        <dbReference type="EMBL" id="TDG68307.1"/>
    </source>
</evidence>
<dbReference type="PIRSF" id="PIRSF006483">
    <property type="entry name" value="Membrane_protein_YitT"/>
    <property type="match status" value="1"/>
</dbReference>
<feature type="transmembrane region" description="Helical" evidence="6">
    <location>
        <begin position="81"/>
        <end position="100"/>
    </location>
</feature>
<dbReference type="InterPro" id="IPR019264">
    <property type="entry name" value="DUF2179"/>
</dbReference>
<dbReference type="InterPro" id="IPR051461">
    <property type="entry name" value="UPF0750_membrane"/>
</dbReference>
<protein>
    <recommendedName>
        <fullName evidence="7">DUF2179 domain-containing protein</fullName>
    </recommendedName>
</protein>
<dbReference type="AlphaFoldDB" id="A0A4R5N8V2"/>
<sequence length="297" mass="33218">MKAKQDIEDLRVIDFIMIIVGTALYAWGLVNINIPNQLAEGGISGVTLILYALFKFNPAYTTIILNIPILLLGFKLLGKRSLIYTLLGILSLSSWLWFWQKVPMPPMLNNDMLIAGLLAGIAAGVGLGIVFRFGGTSGGTDVIARIVEQRLGIPIGKTMFFLDAIVLIASLIYIDILHMMYTLIASFVFAQFLNIMEQGAYPARTCIIFTNYPEEIAHAIMEQLERGTSLLKSEGGYTHREQRVVYAVIAPSEVQTMRRIIEEVDPKAFVSIINTQEQHGEGFSYLRPRKKYFSFSK</sequence>
<comment type="subcellular location">
    <subcellularLocation>
        <location evidence="1">Cell membrane</location>
        <topology evidence="1">Multi-pass membrane protein</topology>
    </subcellularLocation>
</comment>
<evidence type="ECO:0000256" key="3">
    <source>
        <dbReference type="ARBA" id="ARBA00022692"/>
    </source>
</evidence>
<reference evidence="8 9" key="1">
    <citation type="journal article" date="2019" name="Appl. Microbiol. Biotechnol.">
        <title>Uncovering carbohydrate metabolism through a genotype-phenotype association study of 56 lactic acid bacteria genomes.</title>
        <authorList>
            <person name="Buron-Moles G."/>
            <person name="Chailyan A."/>
            <person name="Dolejs I."/>
            <person name="Forster J."/>
            <person name="Miks M.H."/>
        </authorList>
    </citation>
    <scope>NUCLEOTIDE SEQUENCE [LARGE SCALE GENOMIC DNA]</scope>
    <source>
        <strain evidence="8 9">ATCC 700006</strain>
    </source>
</reference>
<dbReference type="Gene3D" id="3.30.70.120">
    <property type="match status" value="1"/>
</dbReference>
<evidence type="ECO:0000256" key="1">
    <source>
        <dbReference type="ARBA" id="ARBA00004651"/>
    </source>
</evidence>
<organism evidence="8 9">
    <name type="scientific">Leuconostoc fallax</name>
    <dbReference type="NCBI Taxonomy" id="1251"/>
    <lineage>
        <taxon>Bacteria</taxon>
        <taxon>Bacillati</taxon>
        <taxon>Bacillota</taxon>
        <taxon>Bacilli</taxon>
        <taxon>Lactobacillales</taxon>
        <taxon>Lactobacillaceae</taxon>
        <taxon>Leuconostoc</taxon>
    </lineage>
</organism>
<keyword evidence="4 6" id="KW-1133">Transmembrane helix</keyword>
<dbReference type="PANTHER" id="PTHR33545">
    <property type="entry name" value="UPF0750 MEMBRANE PROTEIN YITT-RELATED"/>
    <property type="match status" value="1"/>
</dbReference>
<evidence type="ECO:0000259" key="7">
    <source>
        <dbReference type="Pfam" id="PF10035"/>
    </source>
</evidence>
<feature type="domain" description="DUF2179" evidence="7">
    <location>
        <begin position="226"/>
        <end position="280"/>
    </location>
</feature>
<feature type="transmembrane region" description="Helical" evidence="6">
    <location>
        <begin position="112"/>
        <end position="134"/>
    </location>
</feature>
<dbReference type="Proteomes" id="UP000295681">
    <property type="component" value="Unassembled WGS sequence"/>
</dbReference>
<comment type="caution">
    <text evidence="8">The sequence shown here is derived from an EMBL/GenBank/DDBJ whole genome shotgun (WGS) entry which is preliminary data.</text>
</comment>
<feature type="transmembrane region" description="Helical" evidence="6">
    <location>
        <begin position="12"/>
        <end position="30"/>
    </location>
</feature>
<dbReference type="InterPro" id="IPR003740">
    <property type="entry name" value="YitT"/>
</dbReference>
<dbReference type="Pfam" id="PF02588">
    <property type="entry name" value="YitT_membrane"/>
    <property type="match status" value="1"/>
</dbReference>